<proteinExistence type="predicted"/>
<dbReference type="HOGENOM" id="CLU_874827_0_0_1"/>
<reference evidence="2" key="1">
    <citation type="submission" date="2011-04" db="EMBL/GenBank/DDBJ databases">
        <title>Evolution of plant cell wall degrading machinery underlies the functional diversity of forest fungi.</title>
        <authorList>
            <consortium name="US DOE Joint Genome Institute (JGI-PGF)"/>
            <person name="Eastwood D.C."/>
            <person name="Floudas D."/>
            <person name="Binder M."/>
            <person name="Majcherczyk A."/>
            <person name="Schneider P."/>
            <person name="Aerts A."/>
            <person name="Asiegbu F.O."/>
            <person name="Baker S.E."/>
            <person name="Barry K."/>
            <person name="Bendiksby M."/>
            <person name="Blumentritt M."/>
            <person name="Coutinho P.M."/>
            <person name="Cullen D."/>
            <person name="Cullen D."/>
            <person name="Gathman A."/>
            <person name="Goodell B."/>
            <person name="Henrissat B."/>
            <person name="Ihrmark K."/>
            <person name="Kauserud H."/>
            <person name="Kohler A."/>
            <person name="LaButti K."/>
            <person name="Lapidus A."/>
            <person name="Lavin J.L."/>
            <person name="Lee Y.-H."/>
            <person name="Lindquist E."/>
            <person name="Lilly W."/>
            <person name="Lucas S."/>
            <person name="Morin E."/>
            <person name="Murat C."/>
            <person name="Oguiza J.A."/>
            <person name="Park J."/>
            <person name="Pisabarro A.G."/>
            <person name="Riley R."/>
            <person name="Rosling A."/>
            <person name="Salamov A."/>
            <person name="Schmidt O."/>
            <person name="Schmutz J."/>
            <person name="Skrede I."/>
            <person name="Stenlid J."/>
            <person name="Wiebenga A."/>
            <person name="Xie X."/>
            <person name="Kues U."/>
            <person name="Hibbett D.S."/>
            <person name="Hoffmeister D."/>
            <person name="Hogberg N."/>
            <person name="Martin F."/>
            <person name="Grigoriev I.V."/>
            <person name="Watkinson S.C."/>
        </authorList>
    </citation>
    <scope>NUCLEOTIDE SEQUENCE</scope>
    <source>
        <strain evidence="2">S7.9</strain>
    </source>
</reference>
<evidence type="ECO:0000256" key="1">
    <source>
        <dbReference type="SAM" id="Phobius"/>
    </source>
</evidence>
<dbReference type="EMBL" id="GL945432">
    <property type="protein sequence ID" value="EGO26105.1"/>
    <property type="molecule type" value="Genomic_DNA"/>
</dbReference>
<name>F8NQH5_SERL9</name>
<dbReference type="GeneID" id="18818437"/>
<feature type="transmembrane region" description="Helical" evidence="1">
    <location>
        <begin position="108"/>
        <end position="129"/>
    </location>
</feature>
<feature type="transmembrane region" description="Helical" evidence="1">
    <location>
        <begin position="183"/>
        <end position="201"/>
    </location>
</feature>
<gene>
    <name evidence="2" type="ORF">SERLADRAFT_462794</name>
</gene>
<dbReference type="KEGG" id="sla:SERLADRAFT_462794"/>
<protein>
    <submittedName>
        <fullName evidence="2">Uncharacterized protein</fullName>
    </submittedName>
</protein>
<organism>
    <name type="scientific">Serpula lacrymans var. lacrymans (strain S7.9)</name>
    <name type="common">Dry rot fungus</name>
    <dbReference type="NCBI Taxonomy" id="578457"/>
    <lineage>
        <taxon>Eukaryota</taxon>
        <taxon>Fungi</taxon>
        <taxon>Dikarya</taxon>
        <taxon>Basidiomycota</taxon>
        <taxon>Agaricomycotina</taxon>
        <taxon>Agaricomycetes</taxon>
        <taxon>Agaricomycetidae</taxon>
        <taxon>Boletales</taxon>
        <taxon>Coniophorineae</taxon>
        <taxon>Serpulaceae</taxon>
        <taxon>Serpula</taxon>
    </lineage>
</organism>
<evidence type="ECO:0000313" key="2">
    <source>
        <dbReference type="EMBL" id="EGO26105.1"/>
    </source>
</evidence>
<keyword evidence="1" id="KW-0472">Membrane</keyword>
<dbReference type="Proteomes" id="UP000008064">
    <property type="component" value="Unassembled WGS sequence"/>
</dbReference>
<sequence length="318" mass="35620">MGDMTLLACFGLFANPTTVWREYSSMHIDQGLRYYNPLKGITSTVEVGQVHQFLVALSKGYTKSGIVVRLKTLPKRQWLPTSFSWEWFIVRPLLLIVMIYVAGVTLDYVAIGALCSLLVGQAIAVVTSIADGPLTRTEEQTEEQSNVFFMANGVTIIVKAPGQLFIEATSFKVPGKANSPESLRLVSMMFFMGGVLLVGMSGMLFRISYLAGHIIQAGILVLARRRSLRQQTVNRVEWIVETDKVQGSLNCRRDSYVWAVREVRRQPWDDMEWLRIWNLATGETFSYVEQALASSISSNDEDRSIEDGVVTIPQAHNT</sequence>
<keyword evidence="1" id="KW-1133">Transmembrane helix</keyword>
<feature type="transmembrane region" description="Helical" evidence="1">
    <location>
        <begin position="83"/>
        <end position="101"/>
    </location>
</feature>
<keyword evidence="1" id="KW-0812">Transmembrane</keyword>
<dbReference type="RefSeq" id="XP_007316278.1">
    <property type="nucleotide sequence ID" value="XM_007316216.1"/>
</dbReference>
<dbReference type="AlphaFoldDB" id="F8NQH5"/>
<accession>F8NQH5</accession>